<accession>A0ACC2RVG6</accession>
<gene>
    <name evidence="1" type="ORF">DSO57_1018889</name>
</gene>
<evidence type="ECO:0000313" key="2">
    <source>
        <dbReference type="Proteomes" id="UP001165960"/>
    </source>
</evidence>
<sequence>MAIFKQAPGTSNPHNSFLGEGGMPCDLPSGLAQLQQFIDDVPWPSPLGNWSPLLLTAPAPIEVNANASPSKEDIWQFMTRMDKGADNKGQKSQILAIQHPSVEISMERFCKISLVNPNQLCKDLQTAEHVKDYIQHFAHQAICHN</sequence>
<comment type="caution">
    <text evidence="1">The sequence shown here is derived from an EMBL/GenBank/DDBJ whole genome shotgun (WGS) entry which is preliminary data.</text>
</comment>
<keyword evidence="2" id="KW-1185">Reference proteome</keyword>
<dbReference type="Proteomes" id="UP001165960">
    <property type="component" value="Unassembled WGS sequence"/>
</dbReference>
<organism evidence="1 2">
    <name type="scientific">Entomophthora muscae</name>
    <dbReference type="NCBI Taxonomy" id="34485"/>
    <lineage>
        <taxon>Eukaryota</taxon>
        <taxon>Fungi</taxon>
        <taxon>Fungi incertae sedis</taxon>
        <taxon>Zoopagomycota</taxon>
        <taxon>Entomophthoromycotina</taxon>
        <taxon>Entomophthoromycetes</taxon>
        <taxon>Entomophthorales</taxon>
        <taxon>Entomophthoraceae</taxon>
        <taxon>Entomophthora</taxon>
    </lineage>
</organism>
<evidence type="ECO:0000313" key="1">
    <source>
        <dbReference type="EMBL" id="KAJ9054013.1"/>
    </source>
</evidence>
<name>A0ACC2RVG6_9FUNG</name>
<proteinExistence type="predicted"/>
<protein>
    <submittedName>
        <fullName evidence="1">Uncharacterized protein</fullName>
    </submittedName>
</protein>
<reference evidence="1" key="1">
    <citation type="submission" date="2022-04" db="EMBL/GenBank/DDBJ databases">
        <title>Genome of the entomopathogenic fungus Entomophthora muscae.</title>
        <authorList>
            <person name="Elya C."/>
            <person name="Lovett B.R."/>
            <person name="Lee E."/>
            <person name="Macias A.M."/>
            <person name="Hajek A.E."/>
            <person name="De Bivort B.L."/>
            <person name="Kasson M.T."/>
            <person name="De Fine Licht H.H."/>
            <person name="Stajich J.E."/>
        </authorList>
    </citation>
    <scope>NUCLEOTIDE SEQUENCE</scope>
    <source>
        <strain evidence="1">Berkeley</strain>
    </source>
</reference>
<dbReference type="EMBL" id="QTSX02006473">
    <property type="protein sequence ID" value="KAJ9054013.1"/>
    <property type="molecule type" value="Genomic_DNA"/>
</dbReference>